<name>A0ABP9XR98_9FUNG</name>
<evidence type="ECO:0000256" key="3">
    <source>
        <dbReference type="SAM" id="MobiDB-lite"/>
    </source>
</evidence>
<organism evidence="5 6">
    <name type="scientific">Helicostylum pulchrum</name>
    <dbReference type="NCBI Taxonomy" id="562976"/>
    <lineage>
        <taxon>Eukaryota</taxon>
        <taxon>Fungi</taxon>
        <taxon>Fungi incertae sedis</taxon>
        <taxon>Mucoromycota</taxon>
        <taxon>Mucoromycotina</taxon>
        <taxon>Mucoromycetes</taxon>
        <taxon>Mucorales</taxon>
        <taxon>Mucorineae</taxon>
        <taxon>Mucoraceae</taxon>
        <taxon>Helicostylum</taxon>
    </lineage>
</organism>
<dbReference type="Proteomes" id="UP001476247">
    <property type="component" value="Unassembled WGS sequence"/>
</dbReference>
<sequence>MGINIKNNWARSTIGTPAIVEVEKTRSPSHTIFGAIHPSSIIHFTMKKPLSTREKCKRLRQIRIKNRRRESQQETKIKGESNKPPSKGTTTAHFIKFMNKMFDIMDMDDLSQRIADACNNVRFSNIRGFCSQSKRHIIRAAAFRANVGRSTANNLYQKYLSYPDNYQIEKKTNRSSRSVSKLEEPHKQHLIDFFYENPSSVITDDVESFTETFEELDIKKFRIALIIASLTACFTYASAGDIIASRSFPYESIYSLNINEFAGRASEALITQWNKMIPDIHFSIGQRRTPTSIVLSDGKRLMIQGGYNPSTFKYVNQTIFYDTSSNEWTSGTSYSVDNVGIRQIYASTAVNLPNGLIGVYGGFEQRANTSAPEISGNGNAVTFDSTNLSYVGFSRLTTHNTDSGTWAPFSPQASTLLDFYPTSQTATINPSTGKIYYLGGTYYTTTNNWAPIKIPFSWAVVFDTKSGTWSNETMRGSVPSTRMYHTANLLPNSQDIILYGGSEDGKAASGSFCYTLNLETNTWTKQDTVVIPEYLSGPRFSHSAVLVDTTLFILFGRGVDGALNPSLLTINVADASNISYTANYVSNSTDNNSNDSNSNKPDSNESGGLSKGAIGGIAAGAIVIGLGIIAFVFFYVRRQKKTKQQDNIHEQIAVDWDEIDDHYKEVPAAKPNFPQFTEATEVTTGNSSGRYYSPALTGTTTVDDNEFYHSANRGPANVVNVVKPSATSANDYATVKPDAK</sequence>
<dbReference type="PANTHER" id="PTHR46093">
    <property type="entry name" value="ACYL-COA-BINDING DOMAIN-CONTAINING PROTEIN 5"/>
    <property type="match status" value="1"/>
</dbReference>
<keyword evidence="6" id="KW-1185">Reference proteome</keyword>
<gene>
    <name evidence="5" type="ORF">HPULCUR_002263</name>
</gene>
<dbReference type="SUPFAM" id="SSF117281">
    <property type="entry name" value="Kelch motif"/>
    <property type="match status" value="1"/>
</dbReference>
<evidence type="ECO:0000313" key="6">
    <source>
        <dbReference type="Proteomes" id="UP001476247"/>
    </source>
</evidence>
<comment type="caution">
    <text evidence="5">The sequence shown here is derived from an EMBL/GenBank/DDBJ whole genome shotgun (WGS) entry which is preliminary data.</text>
</comment>
<keyword evidence="4" id="KW-0812">Transmembrane</keyword>
<reference evidence="5 6" key="1">
    <citation type="submission" date="2024-04" db="EMBL/GenBank/DDBJ databases">
        <title>genome sequences of Mucor flavus KT1a and Helicostylum pulchrum KT1b strains isolation_sourced from the surface of a dry-aged beef.</title>
        <authorList>
            <person name="Toyotome T."/>
            <person name="Hosono M."/>
            <person name="Torimaru M."/>
            <person name="Fukuda K."/>
            <person name="Mikami N."/>
        </authorList>
    </citation>
    <scope>NUCLEOTIDE SEQUENCE [LARGE SCALE GENOMIC DNA]</scope>
    <source>
        <strain evidence="5 6">KT1b</strain>
    </source>
</reference>
<dbReference type="Gene3D" id="2.120.10.80">
    <property type="entry name" value="Kelch-type beta propeller"/>
    <property type="match status" value="2"/>
</dbReference>
<feature type="compositionally biased region" description="Low complexity" evidence="3">
    <location>
        <begin position="587"/>
        <end position="606"/>
    </location>
</feature>
<evidence type="ECO:0000256" key="1">
    <source>
        <dbReference type="ARBA" id="ARBA00022441"/>
    </source>
</evidence>
<evidence type="ECO:0000256" key="4">
    <source>
        <dbReference type="SAM" id="Phobius"/>
    </source>
</evidence>
<feature type="region of interest" description="Disordered" evidence="3">
    <location>
        <begin position="587"/>
        <end position="608"/>
    </location>
</feature>
<feature type="region of interest" description="Disordered" evidence="3">
    <location>
        <begin position="66"/>
        <end position="90"/>
    </location>
</feature>
<feature type="compositionally biased region" description="Basic and acidic residues" evidence="3">
    <location>
        <begin position="69"/>
        <end position="81"/>
    </location>
</feature>
<keyword evidence="4" id="KW-1133">Transmembrane helix</keyword>
<dbReference type="EMBL" id="BAABUJ010000007">
    <property type="protein sequence ID" value="GAA5796885.1"/>
    <property type="molecule type" value="Genomic_DNA"/>
</dbReference>
<dbReference type="Pfam" id="PF24681">
    <property type="entry name" value="Kelch_KLHDC2_KLHL20_DRC7"/>
    <property type="match status" value="1"/>
</dbReference>
<dbReference type="InterPro" id="IPR015915">
    <property type="entry name" value="Kelch-typ_b-propeller"/>
</dbReference>
<evidence type="ECO:0000256" key="2">
    <source>
        <dbReference type="ARBA" id="ARBA00022737"/>
    </source>
</evidence>
<keyword evidence="4" id="KW-0472">Membrane</keyword>
<keyword evidence="2" id="KW-0677">Repeat</keyword>
<accession>A0ABP9XR98</accession>
<protein>
    <submittedName>
        <fullName evidence="5">Uncharacterized protein</fullName>
    </submittedName>
</protein>
<keyword evidence="1" id="KW-0880">Kelch repeat</keyword>
<dbReference type="PANTHER" id="PTHR46093:SF18">
    <property type="entry name" value="FIBRONECTIN TYPE-III DOMAIN-CONTAINING PROTEIN"/>
    <property type="match status" value="1"/>
</dbReference>
<evidence type="ECO:0000313" key="5">
    <source>
        <dbReference type="EMBL" id="GAA5796885.1"/>
    </source>
</evidence>
<proteinExistence type="predicted"/>
<feature type="transmembrane region" description="Helical" evidence="4">
    <location>
        <begin position="613"/>
        <end position="636"/>
    </location>
</feature>